<dbReference type="GO" id="GO:0006457">
    <property type="term" value="P:protein folding"/>
    <property type="evidence" value="ECO:0007669"/>
    <property type="project" value="TreeGrafter"/>
</dbReference>
<reference evidence="11" key="1">
    <citation type="submission" date="2021-01" db="EMBL/GenBank/DDBJ databases">
        <authorList>
            <person name="Corre E."/>
            <person name="Pelletier E."/>
            <person name="Niang G."/>
            <person name="Scheremetjew M."/>
            <person name="Finn R."/>
            <person name="Kale V."/>
            <person name="Holt S."/>
            <person name="Cochrane G."/>
            <person name="Meng A."/>
            <person name="Brown T."/>
            <person name="Cohen L."/>
        </authorList>
    </citation>
    <scope>NUCLEOTIDE SEQUENCE</scope>
    <source>
        <strain evidence="11">E4-10</strain>
    </source>
</reference>
<evidence type="ECO:0000256" key="4">
    <source>
        <dbReference type="ARBA" id="ARBA00022729"/>
    </source>
</evidence>
<evidence type="ECO:0000256" key="7">
    <source>
        <dbReference type="ARBA" id="ARBA00023235"/>
    </source>
</evidence>
<evidence type="ECO:0000256" key="9">
    <source>
        <dbReference type="RuleBase" id="RU004208"/>
    </source>
</evidence>
<evidence type="ECO:0000256" key="2">
    <source>
        <dbReference type="ARBA" id="ARBA00006347"/>
    </source>
</evidence>
<keyword evidence="5" id="KW-0677">Repeat</keyword>
<evidence type="ECO:0000259" key="10">
    <source>
        <dbReference type="PROSITE" id="PS51352"/>
    </source>
</evidence>
<gene>
    <name evidence="11" type="ORF">CROE0942_LOCUS14650</name>
</gene>
<keyword evidence="4" id="KW-0732">Signal</keyword>
<dbReference type="InterPro" id="IPR051063">
    <property type="entry name" value="PDI"/>
</dbReference>
<sequence>MAASVCEKTRPQCWLRTRRASSRRVWLEGRPTAAQAQLWPPSVSSVAAGVLVPGVGRWPPRGPAGAHSLAAASREICAAAALLSTGPAPACGRSPGSPPHNSARTRCAPVAMRSFQFVLAAMVAAAASAEVVDLTPENFDSVVGGDKPALVEFFAPWCGHCKQLAPEYDVVGSTFQANDGVVVAKVDADAHRDLGSRFGVSGFPTIKWFPASSKSPEDYSGGRTASDIVNFINGKTGLSRRVKKEPTAVVELTDSNFDAVVMDPEADVLVEFFAPWCGHCKSLKPVYEKVANAFSAERKVVVAAVDATAARDISSRFEVRGYPTIKFFPRGTAAKEAEDYEGGRSVEDFVTFLNTKAGTHRTADGALTAAAGRVEALDEFVRAFVAAAEEEREAIIEQTASKVKELGESAKDTGAYYVKAMRRYTERGAGWVTKESARLSSMATSAAVAAARKTNIMLRRNVLAAFDTVADAFGDSKDEL</sequence>
<dbReference type="AlphaFoldDB" id="A0A7S0PF69"/>
<proteinExistence type="inferred from homology"/>
<keyword evidence="6" id="KW-1015">Disulfide bond</keyword>
<keyword evidence="8" id="KW-0676">Redox-active center</keyword>
<dbReference type="InterPro" id="IPR036356">
    <property type="entry name" value="ERp29_C_sf"/>
</dbReference>
<evidence type="ECO:0000256" key="3">
    <source>
        <dbReference type="ARBA" id="ARBA00012723"/>
    </source>
</evidence>
<dbReference type="InterPro" id="IPR005788">
    <property type="entry name" value="PDI_thioredoxin-like_dom"/>
</dbReference>
<dbReference type="FunFam" id="3.40.30.10:FF:000032">
    <property type="entry name" value="Protein disulfide-isomerase A6 homolog"/>
    <property type="match status" value="2"/>
</dbReference>
<dbReference type="PANTHER" id="PTHR45672:SF11">
    <property type="entry name" value="PROTEIN DISULFIDE-ISOMERASE C17H9.14C"/>
    <property type="match status" value="1"/>
</dbReference>
<dbReference type="InterPro" id="IPR036249">
    <property type="entry name" value="Thioredoxin-like_sf"/>
</dbReference>
<name>A0A7S0PF69_CAFRO</name>
<dbReference type="SUPFAM" id="SSF52833">
    <property type="entry name" value="Thioredoxin-like"/>
    <property type="match status" value="2"/>
</dbReference>
<dbReference type="Gene3D" id="3.40.30.10">
    <property type="entry name" value="Glutaredoxin"/>
    <property type="match status" value="2"/>
</dbReference>
<dbReference type="PRINTS" id="PR00421">
    <property type="entry name" value="THIOREDOXIN"/>
</dbReference>
<dbReference type="InterPro" id="IPR017937">
    <property type="entry name" value="Thioredoxin_CS"/>
</dbReference>
<dbReference type="Pfam" id="PF00085">
    <property type="entry name" value="Thioredoxin"/>
    <property type="match status" value="2"/>
</dbReference>
<dbReference type="GO" id="GO:0005783">
    <property type="term" value="C:endoplasmic reticulum"/>
    <property type="evidence" value="ECO:0007669"/>
    <property type="project" value="InterPro"/>
</dbReference>
<dbReference type="EC" id="5.3.4.1" evidence="3"/>
<evidence type="ECO:0000256" key="1">
    <source>
        <dbReference type="ARBA" id="ARBA00001182"/>
    </source>
</evidence>
<dbReference type="PANTHER" id="PTHR45672">
    <property type="entry name" value="PROTEIN DISULFIDE-ISOMERASE C17H9.14C-RELATED"/>
    <property type="match status" value="1"/>
</dbReference>
<evidence type="ECO:0000313" key="11">
    <source>
        <dbReference type="EMBL" id="CAD8570270.1"/>
    </source>
</evidence>
<feature type="domain" description="Thioredoxin" evidence="10">
    <location>
        <begin position="118"/>
        <end position="237"/>
    </location>
</feature>
<dbReference type="PROSITE" id="PS00194">
    <property type="entry name" value="THIOREDOXIN_1"/>
    <property type="match status" value="2"/>
</dbReference>
<dbReference type="GO" id="GO:0003756">
    <property type="term" value="F:protein disulfide isomerase activity"/>
    <property type="evidence" value="ECO:0007669"/>
    <property type="project" value="UniProtKB-EC"/>
</dbReference>
<dbReference type="SUPFAM" id="SSF47933">
    <property type="entry name" value="ERP29 C domain-like"/>
    <property type="match status" value="1"/>
</dbReference>
<comment type="similarity">
    <text evidence="2 9">Belongs to the protein disulfide isomerase family.</text>
</comment>
<organism evidence="11">
    <name type="scientific">Cafeteria roenbergensis</name>
    <name type="common">Marine flagellate</name>
    <dbReference type="NCBI Taxonomy" id="33653"/>
    <lineage>
        <taxon>Eukaryota</taxon>
        <taxon>Sar</taxon>
        <taxon>Stramenopiles</taxon>
        <taxon>Bigyra</taxon>
        <taxon>Opalozoa</taxon>
        <taxon>Bicosoecida</taxon>
        <taxon>Cafeteriaceae</taxon>
        <taxon>Cafeteria</taxon>
    </lineage>
</organism>
<feature type="domain" description="Thioredoxin" evidence="10">
    <location>
        <begin position="239"/>
        <end position="358"/>
    </location>
</feature>
<evidence type="ECO:0000256" key="6">
    <source>
        <dbReference type="ARBA" id="ARBA00023157"/>
    </source>
</evidence>
<accession>A0A7S0PF69</accession>
<dbReference type="Gene3D" id="1.20.1150.12">
    <property type="entry name" value="Endoplasmic reticulum resident protein 29, C-terminal domain"/>
    <property type="match status" value="1"/>
</dbReference>
<evidence type="ECO:0000256" key="8">
    <source>
        <dbReference type="ARBA" id="ARBA00023284"/>
    </source>
</evidence>
<evidence type="ECO:0000256" key="5">
    <source>
        <dbReference type="ARBA" id="ARBA00022737"/>
    </source>
</evidence>
<comment type="catalytic activity">
    <reaction evidence="1">
        <text>Catalyzes the rearrangement of -S-S- bonds in proteins.</text>
        <dbReference type="EC" id="5.3.4.1"/>
    </reaction>
</comment>
<dbReference type="CDD" id="cd02998">
    <property type="entry name" value="PDI_a_ERp38"/>
    <property type="match status" value="2"/>
</dbReference>
<dbReference type="NCBIfam" id="TIGR01126">
    <property type="entry name" value="pdi_dom"/>
    <property type="match status" value="2"/>
</dbReference>
<keyword evidence="7" id="KW-0413">Isomerase</keyword>
<dbReference type="InterPro" id="IPR013766">
    <property type="entry name" value="Thioredoxin_domain"/>
</dbReference>
<dbReference type="Pfam" id="PF07749">
    <property type="entry name" value="ERp29"/>
    <property type="match status" value="1"/>
</dbReference>
<dbReference type="PROSITE" id="PS51352">
    <property type="entry name" value="THIOREDOXIN_2"/>
    <property type="match status" value="2"/>
</dbReference>
<dbReference type="InterPro" id="IPR011679">
    <property type="entry name" value="ERp29_C"/>
</dbReference>
<dbReference type="EMBL" id="HBET01021411">
    <property type="protein sequence ID" value="CAD8570270.1"/>
    <property type="molecule type" value="Transcribed_RNA"/>
</dbReference>
<protein>
    <recommendedName>
        <fullName evidence="3">protein disulfide-isomerase</fullName>
        <ecNumber evidence="3">5.3.4.1</ecNumber>
    </recommendedName>
</protein>